<name>A0ABR7DCV2_9CLOT</name>
<dbReference type="PROSITE" id="PS00761">
    <property type="entry name" value="SPASE_I_3"/>
    <property type="match status" value="1"/>
</dbReference>
<evidence type="ECO:0000256" key="2">
    <source>
        <dbReference type="ARBA" id="ARBA00004401"/>
    </source>
</evidence>
<keyword evidence="7" id="KW-0472">Membrane</keyword>
<evidence type="ECO:0000313" key="11">
    <source>
        <dbReference type="Proteomes" id="UP000596929"/>
    </source>
</evidence>
<dbReference type="EMBL" id="JACOOO010000016">
    <property type="protein sequence ID" value="MBC5629007.1"/>
    <property type="molecule type" value="Genomic_DNA"/>
</dbReference>
<dbReference type="InterPro" id="IPR019533">
    <property type="entry name" value="Peptidase_S26"/>
</dbReference>
<evidence type="ECO:0000256" key="3">
    <source>
        <dbReference type="ARBA" id="ARBA00009370"/>
    </source>
</evidence>
<dbReference type="CDD" id="cd06530">
    <property type="entry name" value="S26_SPase_I"/>
    <property type="match status" value="1"/>
</dbReference>
<comment type="caution">
    <text evidence="10">The sequence shown here is derived from an EMBL/GenBank/DDBJ whole genome shotgun (WGS) entry which is preliminary data.</text>
</comment>
<dbReference type="PANTHER" id="PTHR43390:SF1">
    <property type="entry name" value="CHLOROPLAST PROCESSING PEPTIDASE"/>
    <property type="match status" value="1"/>
</dbReference>
<comment type="similarity">
    <text evidence="3 8">Belongs to the peptidase S26 family.</text>
</comment>
<dbReference type="EC" id="3.4.21.89" evidence="4 7"/>
<reference evidence="10 11" key="1">
    <citation type="submission" date="2020-08" db="EMBL/GenBank/DDBJ databases">
        <title>Genome public.</title>
        <authorList>
            <person name="Liu C."/>
            <person name="Sun Q."/>
        </authorList>
    </citation>
    <scope>NUCLEOTIDE SEQUENCE [LARGE SCALE GENOMIC DNA]</scope>
    <source>
        <strain evidence="10 11">NSJ-6</strain>
    </source>
</reference>
<dbReference type="Gene3D" id="2.10.109.10">
    <property type="entry name" value="Umud Fragment, subunit A"/>
    <property type="match status" value="1"/>
</dbReference>
<organism evidence="10 11">
    <name type="scientific">Clostridium hominis</name>
    <dbReference type="NCBI Taxonomy" id="2763036"/>
    <lineage>
        <taxon>Bacteria</taxon>
        <taxon>Bacillati</taxon>
        <taxon>Bacillota</taxon>
        <taxon>Clostridia</taxon>
        <taxon>Eubacteriales</taxon>
        <taxon>Clostridiaceae</taxon>
        <taxon>Clostridium</taxon>
    </lineage>
</organism>
<dbReference type="SUPFAM" id="SSF51306">
    <property type="entry name" value="LexA/Signal peptidase"/>
    <property type="match status" value="1"/>
</dbReference>
<feature type="domain" description="Peptidase S26" evidence="9">
    <location>
        <begin position="20"/>
        <end position="170"/>
    </location>
</feature>
<dbReference type="InterPro" id="IPR036286">
    <property type="entry name" value="LexA/Signal_pep-like_sf"/>
</dbReference>
<dbReference type="PANTHER" id="PTHR43390">
    <property type="entry name" value="SIGNAL PEPTIDASE I"/>
    <property type="match status" value="1"/>
</dbReference>
<keyword evidence="6 7" id="KW-0378">Hydrolase</keyword>
<dbReference type="InterPro" id="IPR019758">
    <property type="entry name" value="Pept_S26A_signal_pept_1_CS"/>
</dbReference>
<keyword evidence="5 7" id="KW-0645">Protease</keyword>
<evidence type="ECO:0000256" key="4">
    <source>
        <dbReference type="ARBA" id="ARBA00013208"/>
    </source>
</evidence>
<comment type="subcellular location">
    <subcellularLocation>
        <location evidence="2">Cell membrane</location>
        <topology evidence="2">Single-pass type II membrane protein</topology>
    </subcellularLocation>
    <subcellularLocation>
        <location evidence="8">Membrane</location>
        <topology evidence="8">Single-pass type II membrane protein</topology>
    </subcellularLocation>
</comment>
<dbReference type="InterPro" id="IPR019756">
    <property type="entry name" value="Pept_S26A_signal_pept_1_Ser-AS"/>
</dbReference>
<evidence type="ECO:0000256" key="7">
    <source>
        <dbReference type="RuleBase" id="RU003993"/>
    </source>
</evidence>
<dbReference type="PROSITE" id="PS00760">
    <property type="entry name" value="SPASE_I_2"/>
    <property type="match status" value="1"/>
</dbReference>
<evidence type="ECO:0000259" key="9">
    <source>
        <dbReference type="Pfam" id="PF10502"/>
    </source>
</evidence>
<keyword evidence="11" id="KW-1185">Reference proteome</keyword>
<keyword evidence="7" id="KW-1133">Transmembrane helix</keyword>
<dbReference type="GO" id="GO:0009003">
    <property type="term" value="F:signal peptidase activity"/>
    <property type="evidence" value="ECO:0007669"/>
    <property type="project" value="UniProtKB-EC"/>
</dbReference>
<dbReference type="Pfam" id="PF10502">
    <property type="entry name" value="Peptidase_S26"/>
    <property type="match status" value="1"/>
</dbReference>
<evidence type="ECO:0000313" key="10">
    <source>
        <dbReference type="EMBL" id="MBC5629007.1"/>
    </source>
</evidence>
<gene>
    <name evidence="10" type="primary">lepB</name>
    <name evidence="10" type="ORF">H8S20_08890</name>
</gene>
<comment type="catalytic activity">
    <reaction evidence="1 7">
        <text>Cleavage of hydrophobic, N-terminal signal or leader sequences from secreted and periplasmic proteins.</text>
        <dbReference type="EC" id="3.4.21.89"/>
    </reaction>
</comment>
<evidence type="ECO:0000256" key="5">
    <source>
        <dbReference type="ARBA" id="ARBA00022670"/>
    </source>
</evidence>
<dbReference type="InterPro" id="IPR019757">
    <property type="entry name" value="Pept_S26A_signal_pept_1_Lys-AS"/>
</dbReference>
<dbReference type="RefSeq" id="WP_186859896.1">
    <property type="nucleotide sequence ID" value="NZ_JACOOO010000016.1"/>
</dbReference>
<evidence type="ECO:0000256" key="8">
    <source>
        <dbReference type="RuleBase" id="RU362042"/>
    </source>
</evidence>
<evidence type="ECO:0000256" key="6">
    <source>
        <dbReference type="ARBA" id="ARBA00022801"/>
    </source>
</evidence>
<keyword evidence="7" id="KW-0812">Transmembrane</keyword>
<feature type="transmembrane region" description="Helical" evidence="7">
    <location>
        <begin position="21"/>
        <end position="40"/>
    </location>
</feature>
<dbReference type="InterPro" id="IPR000223">
    <property type="entry name" value="Pept_S26A_signal_pept_1"/>
</dbReference>
<dbReference type="PROSITE" id="PS00501">
    <property type="entry name" value="SPASE_I_1"/>
    <property type="match status" value="1"/>
</dbReference>
<proteinExistence type="inferred from homology"/>
<accession>A0ABR7DCV2</accession>
<sequence>MREGEGDKEILKGKSNFFNDWIVPLLVAIVLAILINKYIIFKVMIPSGSMIPTLNVDDRLFATRVYRPERLNREDIIVFYSDELEKTLIKRLIGLPGDKVVITDGDVTVNGEKLKQEYVKNKDSLSGTYLVPEGKYFFLGDNRLKSSDSREWDNPYIDESDIKGKAQVKVYPFSDFSIIK</sequence>
<dbReference type="Proteomes" id="UP000596929">
    <property type="component" value="Unassembled WGS sequence"/>
</dbReference>
<dbReference type="PRINTS" id="PR00727">
    <property type="entry name" value="LEADERPTASE"/>
</dbReference>
<protein>
    <recommendedName>
        <fullName evidence="4 7">Signal peptidase I</fullName>
        <ecNumber evidence="4 7">3.4.21.89</ecNumber>
    </recommendedName>
</protein>
<dbReference type="NCBIfam" id="TIGR02227">
    <property type="entry name" value="sigpep_I_bact"/>
    <property type="match status" value="1"/>
</dbReference>
<evidence type="ECO:0000256" key="1">
    <source>
        <dbReference type="ARBA" id="ARBA00000677"/>
    </source>
</evidence>